<keyword evidence="2" id="KW-1185">Reference proteome</keyword>
<comment type="caution">
    <text evidence="1">The sequence shown here is derived from an EMBL/GenBank/DDBJ whole genome shotgun (WGS) entry which is preliminary data.</text>
</comment>
<evidence type="ECO:0000313" key="2">
    <source>
        <dbReference type="Proteomes" id="UP000600365"/>
    </source>
</evidence>
<dbReference type="Proteomes" id="UP000600365">
    <property type="component" value="Unassembled WGS sequence"/>
</dbReference>
<name>A0A917YI68_9ACTN</name>
<dbReference type="Pfam" id="PF19674">
    <property type="entry name" value="DUF6177"/>
    <property type="match status" value="1"/>
</dbReference>
<evidence type="ECO:0000313" key="1">
    <source>
        <dbReference type="EMBL" id="GGN96066.1"/>
    </source>
</evidence>
<accession>A0A917YI68</accession>
<dbReference type="AlphaFoldDB" id="A0A917YI68"/>
<proteinExistence type="predicted"/>
<gene>
    <name evidence="1" type="ORF">GCM10011579_097090</name>
</gene>
<protein>
    <submittedName>
        <fullName evidence="1">Uncharacterized protein</fullName>
    </submittedName>
</protein>
<reference evidence="1 2" key="1">
    <citation type="journal article" date="2014" name="Int. J. Syst. Evol. Microbiol.">
        <title>Complete genome sequence of Corynebacterium casei LMG S-19264T (=DSM 44701T), isolated from a smear-ripened cheese.</title>
        <authorList>
            <consortium name="US DOE Joint Genome Institute (JGI-PGF)"/>
            <person name="Walter F."/>
            <person name="Albersmeier A."/>
            <person name="Kalinowski J."/>
            <person name="Ruckert C."/>
        </authorList>
    </citation>
    <scope>NUCLEOTIDE SEQUENCE [LARGE SCALE GENOMIC DNA]</scope>
    <source>
        <strain evidence="1 2">CGMCC 4.7111</strain>
    </source>
</reference>
<dbReference type="RefSeq" id="WP_189192580.1">
    <property type="nucleotide sequence ID" value="NZ_BMMM01000034.1"/>
</dbReference>
<organism evidence="1 2">
    <name type="scientific">Streptomyces albiflavescens</name>
    <dbReference type="NCBI Taxonomy" id="1623582"/>
    <lineage>
        <taxon>Bacteria</taxon>
        <taxon>Bacillati</taxon>
        <taxon>Actinomycetota</taxon>
        <taxon>Actinomycetes</taxon>
        <taxon>Kitasatosporales</taxon>
        <taxon>Streptomycetaceae</taxon>
        <taxon>Streptomyces</taxon>
    </lineage>
</organism>
<dbReference type="EMBL" id="BMMM01000034">
    <property type="protein sequence ID" value="GGN96066.1"/>
    <property type="molecule type" value="Genomic_DNA"/>
</dbReference>
<dbReference type="InterPro" id="IPR046175">
    <property type="entry name" value="DUF6177"/>
</dbReference>
<sequence length="466" mass="48906">MTKDVIALTPKMPDTWALLAGLYAGGPGVDISAAADGAVIQLCGPGGRPLVSVEAPVLVQVPGEARRLLGHDVPVPFWWTEARASTAVPEAERLAGSVCGRLNTLLGGTTWPPGAATTEVVDVSAVPAPGTGQPAVDVLTDSTAVVLVDRPVVALTSWLSDVLRATSAAGRALQIVTPPHVRLSLPARTTLATAPNRWVVQDPACGYYDGLSGAVLRWQNGTFAPVLTADGKAAVAARFTDVTPTTERQLLLAFRTLHRADEHLALGRALETAWKALTGASPAGWGAAEPVNLPWSPRQLTDLARDRAPQPTHVITVGHPDRPAIATMRVTRTATGVEEDIKLTLGYGENETPPLEAIEPLAETLVTDHSLATMLASLRLASRDLTTPSHLEAPPIPHSFTLGPDDVRDIGLAHARRPPINVRPAQLGTEVKPALLYPLGDGTSPEAWTTLQQLAAHLKAAPGTAD</sequence>